<feature type="transmembrane region" description="Helical" evidence="1">
    <location>
        <begin position="60"/>
        <end position="83"/>
    </location>
</feature>
<gene>
    <name evidence="2" type="ORF">QVD17_08196</name>
</gene>
<name>A0AAD8KXT9_TARER</name>
<keyword evidence="1" id="KW-0812">Transmembrane</keyword>
<dbReference type="PANTHER" id="PTHR35313">
    <property type="entry name" value="NO EXINE FORMATION 1"/>
    <property type="match status" value="1"/>
</dbReference>
<proteinExistence type="predicted"/>
<keyword evidence="3" id="KW-1185">Reference proteome</keyword>
<evidence type="ECO:0000256" key="1">
    <source>
        <dbReference type="SAM" id="Phobius"/>
    </source>
</evidence>
<dbReference type="EMBL" id="JAUHHV010000002">
    <property type="protein sequence ID" value="KAK1431669.1"/>
    <property type="molecule type" value="Genomic_DNA"/>
</dbReference>
<evidence type="ECO:0000313" key="2">
    <source>
        <dbReference type="EMBL" id="KAK1431669.1"/>
    </source>
</evidence>
<keyword evidence="1" id="KW-1133">Transmembrane helix</keyword>
<dbReference type="PANTHER" id="PTHR35313:SF1">
    <property type="entry name" value="NO EXINE FORMATION 1"/>
    <property type="match status" value="1"/>
</dbReference>
<feature type="transmembrane region" description="Helical" evidence="1">
    <location>
        <begin position="114"/>
        <end position="133"/>
    </location>
</feature>
<dbReference type="Proteomes" id="UP001229421">
    <property type="component" value="Unassembled WGS sequence"/>
</dbReference>
<feature type="transmembrane region" description="Helical" evidence="1">
    <location>
        <begin position="89"/>
        <end position="107"/>
    </location>
</feature>
<accession>A0AAD8KXT9</accession>
<organism evidence="2 3">
    <name type="scientific">Tagetes erecta</name>
    <name type="common">African marigold</name>
    <dbReference type="NCBI Taxonomy" id="13708"/>
    <lineage>
        <taxon>Eukaryota</taxon>
        <taxon>Viridiplantae</taxon>
        <taxon>Streptophyta</taxon>
        <taxon>Embryophyta</taxon>
        <taxon>Tracheophyta</taxon>
        <taxon>Spermatophyta</taxon>
        <taxon>Magnoliopsida</taxon>
        <taxon>eudicotyledons</taxon>
        <taxon>Gunneridae</taxon>
        <taxon>Pentapetalae</taxon>
        <taxon>asterids</taxon>
        <taxon>campanulids</taxon>
        <taxon>Asterales</taxon>
        <taxon>Asteraceae</taxon>
        <taxon>Asteroideae</taxon>
        <taxon>Heliantheae alliance</taxon>
        <taxon>Tageteae</taxon>
        <taxon>Tagetes</taxon>
    </lineage>
</organism>
<dbReference type="AlphaFoldDB" id="A0AAD8KXT9"/>
<protein>
    <submittedName>
        <fullName evidence="2">Uncharacterized protein</fullName>
    </submittedName>
</protein>
<evidence type="ECO:0000313" key="3">
    <source>
        <dbReference type="Proteomes" id="UP001229421"/>
    </source>
</evidence>
<comment type="caution">
    <text evidence="2">The sequence shown here is derived from an EMBL/GenBank/DDBJ whole genome shotgun (WGS) entry which is preliminary data.</text>
</comment>
<reference evidence="2" key="1">
    <citation type="journal article" date="2023" name="bioRxiv">
        <title>Improved chromosome-level genome assembly for marigold (Tagetes erecta).</title>
        <authorList>
            <person name="Jiang F."/>
            <person name="Yuan L."/>
            <person name="Wang S."/>
            <person name="Wang H."/>
            <person name="Xu D."/>
            <person name="Wang A."/>
            <person name="Fan W."/>
        </authorList>
    </citation>
    <scope>NUCLEOTIDE SEQUENCE</scope>
    <source>
        <strain evidence="2">WSJ</strain>
        <tissue evidence="2">Leaf</tissue>
    </source>
</reference>
<sequence>MLPPDLQPRSYCPYISPSISAPTFSTTFNNGYSPEKQNPSPVYTNTNSNNYRRSVKNSRFALSSFVHNAIIAITLVPCALFLLDLGGTPVVAALTLGLMIAYILDSLNFKSGSFFAVWFSLISAQIAFFFRYVDVVEQLIRYVDV</sequence>
<keyword evidence="1" id="KW-0472">Membrane</keyword>